<protein>
    <submittedName>
        <fullName evidence="2">Uncharacterized protein</fullName>
    </submittedName>
</protein>
<gene>
    <name evidence="2" type="ORF">NCTC13335_00613</name>
</gene>
<accession>A0A377IX52</accession>
<keyword evidence="1" id="KW-1133">Transmembrane helix</keyword>
<evidence type="ECO:0000313" key="2">
    <source>
        <dbReference type="EMBL" id="STO92763.1"/>
    </source>
</evidence>
<evidence type="ECO:0000313" key="3">
    <source>
        <dbReference type="Proteomes" id="UP000255264"/>
    </source>
</evidence>
<keyword evidence="1" id="KW-0812">Transmembrane</keyword>
<proteinExistence type="predicted"/>
<dbReference type="Proteomes" id="UP000255264">
    <property type="component" value="Unassembled WGS sequence"/>
</dbReference>
<dbReference type="AlphaFoldDB" id="A0A377IX52"/>
<keyword evidence="3" id="KW-1185">Reference proteome</keyword>
<feature type="transmembrane region" description="Helical" evidence="1">
    <location>
        <begin position="6"/>
        <end position="24"/>
    </location>
</feature>
<name>A0A377IX52_9PAST</name>
<organism evidence="2 3">
    <name type="scientific">Haemophilus pittmaniae</name>
    <dbReference type="NCBI Taxonomy" id="249188"/>
    <lineage>
        <taxon>Bacteria</taxon>
        <taxon>Pseudomonadati</taxon>
        <taxon>Pseudomonadota</taxon>
        <taxon>Gammaproteobacteria</taxon>
        <taxon>Pasteurellales</taxon>
        <taxon>Pasteurellaceae</taxon>
        <taxon>Haemophilus</taxon>
    </lineage>
</organism>
<sequence length="64" mass="7292">MTYLFLILIPMGIILLIIGIRNTIRLANTELLYEMSCTNEDGAFFLSKEKYGLYSNKKDRVSAA</sequence>
<keyword evidence="1" id="KW-0472">Membrane</keyword>
<evidence type="ECO:0000256" key="1">
    <source>
        <dbReference type="SAM" id="Phobius"/>
    </source>
</evidence>
<dbReference type="EMBL" id="UGHS01000002">
    <property type="protein sequence ID" value="STO92763.1"/>
    <property type="molecule type" value="Genomic_DNA"/>
</dbReference>
<reference evidence="2 3" key="1">
    <citation type="submission" date="2018-06" db="EMBL/GenBank/DDBJ databases">
        <authorList>
            <consortium name="Pathogen Informatics"/>
            <person name="Doyle S."/>
        </authorList>
    </citation>
    <scope>NUCLEOTIDE SEQUENCE [LARGE SCALE GENOMIC DNA]</scope>
    <source>
        <strain evidence="2 3">NCTC13335</strain>
    </source>
</reference>
<dbReference type="RefSeq" id="WP_115002790.1">
    <property type="nucleotide sequence ID" value="NZ_UGHS01000002.1"/>
</dbReference>